<dbReference type="PROSITE" id="PS51181">
    <property type="entry name" value="PPASE_TENSIN"/>
    <property type="match status" value="1"/>
</dbReference>
<dbReference type="EMBL" id="RWGY01000002">
    <property type="protein sequence ID" value="TVU50577.1"/>
    <property type="molecule type" value="Genomic_DNA"/>
</dbReference>
<dbReference type="InterPro" id="IPR014020">
    <property type="entry name" value="Tensin_C2-dom"/>
</dbReference>
<name>A0A5J9WRM0_9POAL</name>
<dbReference type="InterPro" id="IPR016130">
    <property type="entry name" value="Tyr_Pase_AS"/>
</dbReference>
<evidence type="ECO:0008006" key="9">
    <source>
        <dbReference type="Google" id="ProtNLM"/>
    </source>
</evidence>
<organism evidence="7 8">
    <name type="scientific">Eragrostis curvula</name>
    <name type="common">weeping love grass</name>
    <dbReference type="NCBI Taxonomy" id="38414"/>
    <lineage>
        <taxon>Eukaryota</taxon>
        <taxon>Viridiplantae</taxon>
        <taxon>Streptophyta</taxon>
        <taxon>Embryophyta</taxon>
        <taxon>Tracheophyta</taxon>
        <taxon>Spermatophyta</taxon>
        <taxon>Magnoliopsida</taxon>
        <taxon>Liliopsida</taxon>
        <taxon>Poales</taxon>
        <taxon>Poaceae</taxon>
        <taxon>PACMAD clade</taxon>
        <taxon>Chloridoideae</taxon>
        <taxon>Eragrostideae</taxon>
        <taxon>Eragrostidinae</taxon>
        <taxon>Eragrostis</taxon>
    </lineage>
</organism>
<feature type="region of interest" description="Disordered" evidence="3">
    <location>
        <begin position="528"/>
        <end position="611"/>
    </location>
</feature>
<comment type="caution">
    <text evidence="7">The sequence shown here is derived from an EMBL/GenBank/DDBJ whole genome shotgun (WGS) entry which is preliminary data.</text>
</comment>
<evidence type="ECO:0000256" key="3">
    <source>
        <dbReference type="SAM" id="MobiDB-lite"/>
    </source>
</evidence>
<dbReference type="Pfam" id="PF22918">
    <property type="entry name" value="PTEN2_C2"/>
    <property type="match status" value="1"/>
</dbReference>
<feature type="domain" description="C2 tensin-type" evidence="6">
    <location>
        <begin position="400"/>
        <end position="557"/>
    </location>
</feature>
<dbReference type="GO" id="GO:0004721">
    <property type="term" value="F:phosphoprotein phosphatase activity"/>
    <property type="evidence" value="ECO:0007669"/>
    <property type="project" value="UniProtKB-KW"/>
</dbReference>
<reference evidence="7 8" key="1">
    <citation type="journal article" date="2019" name="Sci. Rep.">
        <title>A high-quality genome of Eragrostis curvula grass provides insights into Poaceae evolution and supports new strategies to enhance forage quality.</title>
        <authorList>
            <person name="Carballo J."/>
            <person name="Santos B.A.C.M."/>
            <person name="Zappacosta D."/>
            <person name="Garbus I."/>
            <person name="Selva J.P."/>
            <person name="Gallo C.A."/>
            <person name="Diaz A."/>
            <person name="Albertini E."/>
            <person name="Caccamo M."/>
            <person name="Echenique V."/>
        </authorList>
    </citation>
    <scope>NUCLEOTIDE SEQUENCE [LARGE SCALE GENOMIC DNA]</scope>
    <source>
        <strain evidence="8">cv. Victoria</strain>
        <tissue evidence="7">Leaf</tissue>
    </source>
</reference>
<proteinExistence type="predicted"/>
<dbReference type="AlphaFoldDB" id="A0A5J9WRM0"/>
<feature type="compositionally biased region" description="Polar residues" evidence="3">
    <location>
        <begin position="27"/>
        <end position="36"/>
    </location>
</feature>
<dbReference type="SUPFAM" id="SSF52799">
    <property type="entry name" value="(Phosphotyrosine protein) phosphatases II"/>
    <property type="match status" value="1"/>
</dbReference>
<keyword evidence="2" id="KW-0904">Protein phosphatase</keyword>
<feature type="compositionally biased region" description="Polar residues" evidence="3">
    <location>
        <begin position="595"/>
        <end position="611"/>
    </location>
</feature>
<feature type="compositionally biased region" description="Pro residues" evidence="3">
    <location>
        <begin position="76"/>
        <end position="88"/>
    </location>
</feature>
<feature type="domain" description="Tyrosine specific protein phosphatases" evidence="4">
    <location>
        <begin position="328"/>
        <end position="367"/>
    </location>
</feature>
<evidence type="ECO:0000259" key="5">
    <source>
        <dbReference type="PROSITE" id="PS51181"/>
    </source>
</evidence>
<keyword evidence="1" id="KW-0378">Hydrolase</keyword>
<dbReference type="PROSITE" id="PS51182">
    <property type="entry name" value="C2_TENSIN"/>
    <property type="match status" value="1"/>
</dbReference>
<feature type="region of interest" description="Disordered" evidence="3">
    <location>
        <begin position="207"/>
        <end position="227"/>
    </location>
</feature>
<keyword evidence="8" id="KW-1185">Reference proteome</keyword>
<dbReference type="Proteomes" id="UP000324897">
    <property type="component" value="Chromosome 6"/>
</dbReference>
<evidence type="ECO:0000313" key="7">
    <source>
        <dbReference type="EMBL" id="TVU50577.1"/>
    </source>
</evidence>
<accession>A0A5J9WRM0</accession>
<dbReference type="OrthoDB" id="266663at2759"/>
<dbReference type="PROSITE" id="PS50056">
    <property type="entry name" value="TYR_PHOSPHATASE_2"/>
    <property type="match status" value="1"/>
</dbReference>
<feature type="non-terminal residue" evidence="7">
    <location>
        <position position="1"/>
    </location>
</feature>
<dbReference type="InterPro" id="IPR029021">
    <property type="entry name" value="Prot-tyrosine_phosphatase-like"/>
</dbReference>
<sequence>VRPTGSKTERDQAEISCGRLRRRSAPPATQTSTQLAGSCAAARLPWHPSTTRKRTRKALGLVGHAVPLLERSSETSPPPGGAAPPPSPAFNLWTMEEQQVKPSDVPPTIIDNQDSAANPVTAADPVPLAASTDSSVGPAVISAPTAVQAKDAAGQEAPASMFSTSGLSSWAKNLKIPQHSSSQESPTGKNTFARFTSGLGLCVSPKAAQQNDGAEGSTSPTTAQSGDFGYLTKGSASQVSPHGLTELKKIPENIIAMGFPAGDLISGLFGYFEGFYRNHMEEVIRFFEMHHKVACFPFDDHNCPPIRLVISFCYSAYSWLKEDIENVVVVHCKAGNARTGLMISSLLLFLKFFPTAEESIEYYNQKRCVDGKGLILPSQIRYVKYSECILTYFNGENQPPRRCMLRGFHLHRCPYWIRPSITVSNHNGVLFSTKKHPRTKELMVCQLFGSPALEDFCFSAPKKRILVFALPGEPGLAEVAGDFKITFHDRQGDFYCWLNTTMTENSVTLNPTDLDDFDKKIAVTGVLGRDYDGSQPPKPKPAAGPADKKSGAGSSPSIVVDTYESKGAGSNDKDEVFSDSEGEDGSSKGRKQKDANSQGSGSAAKPSETTAVQEEITVAASKVGKVAITSDQGTANVSDATSLKTEVISQGSSTTTPTPPVESSSMSEFKAIAADASVFSFGDEDDYESE</sequence>
<feature type="region of interest" description="Disordered" evidence="3">
    <location>
        <begin position="1"/>
        <end position="38"/>
    </location>
</feature>
<feature type="compositionally biased region" description="Low complexity" evidence="3">
    <location>
        <begin position="543"/>
        <end position="555"/>
    </location>
</feature>
<dbReference type="Gene3D" id="3.90.190.10">
    <property type="entry name" value="Protein tyrosine phosphatase superfamily"/>
    <property type="match status" value="1"/>
</dbReference>
<dbReference type="InterPro" id="IPR055183">
    <property type="entry name" value="PTEN2A/B_C2"/>
</dbReference>
<evidence type="ECO:0000259" key="4">
    <source>
        <dbReference type="PROSITE" id="PS50056"/>
    </source>
</evidence>
<evidence type="ECO:0000256" key="2">
    <source>
        <dbReference type="ARBA" id="ARBA00022912"/>
    </source>
</evidence>
<gene>
    <name evidence="7" type="ORF">EJB05_01954</name>
</gene>
<feature type="compositionally biased region" description="Polar residues" evidence="3">
    <location>
        <begin position="207"/>
        <end position="225"/>
    </location>
</feature>
<feature type="region of interest" description="Disordered" evidence="3">
    <location>
        <begin position="68"/>
        <end position="89"/>
    </location>
</feature>
<protein>
    <recommendedName>
        <fullName evidence="9">Phosphatidylinositol-3,4,5-trisphosphate 3-phosphatase</fullName>
    </recommendedName>
</protein>
<dbReference type="GO" id="GO:0005829">
    <property type="term" value="C:cytosol"/>
    <property type="evidence" value="ECO:0007669"/>
    <property type="project" value="TreeGrafter"/>
</dbReference>
<evidence type="ECO:0000256" key="1">
    <source>
        <dbReference type="ARBA" id="ARBA00022801"/>
    </source>
</evidence>
<dbReference type="PANTHER" id="PTHR12305">
    <property type="entry name" value="PHOSPHATASE WITH HOMOLOGY TO TENSIN"/>
    <property type="match status" value="1"/>
</dbReference>
<feature type="non-terminal residue" evidence="7">
    <location>
        <position position="690"/>
    </location>
</feature>
<dbReference type="Gramene" id="TVU50577">
    <property type="protein sequence ID" value="TVU50577"/>
    <property type="gene ID" value="EJB05_01954"/>
</dbReference>
<dbReference type="InterPro" id="IPR000387">
    <property type="entry name" value="Tyr_Pase_dom"/>
</dbReference>
<dbReference type="GO" id="GO:0016314">
    <property type="term" value="F:phosphatidylinositol-3,4,5-trisphosphate 3-phosphatase activity"/>
    <property type="evidence" value="ECO:0007669"/>
    <property type="project" value="TreeGrafter"/>
</dbReference>
<dbReference type="InterPro" id="IPR051281">
    <property type="entry name" value="Dual-spec_lipid-protein_phosph"/>
</dbReference>
<dbReference type="InterPro" id="IPR029023">
    <property type="entry name" value="Tensin_phosphatase"/>
</dbReference>
<feature type="domain" description="Phosphatase tensin-type" evidence="5">
    <location>
        <begin position="236"/>
        <end position="393"/>
    </location>
</feature>
<evidence type="ECO:0000313" key="8">
    <source>
        <dbReference type="Proteomes" id="UP000324897"/>
    </source>
</evidence>
<dbReference type="SMART" id="SM01326">
    <property type="entry name" value="PTEN_C2"/>
    <property type="match status" value="1"/>
</dbReference>
<evidence type="ECO:0000259" key="6">
    <source>
        <dbReference type="PROSITE" id="PS51182"/>
    </source>
</evidence>
<dbReference type="PROSITE" id="PS00383">
    <property type="entry name" value="TYR_PHOSPHATASE_1"/>
    <property type="match status" value="1"/>
</dbReference>
<dbReference type="PANTHER" id="PTHR12305:SF96">
    <property type="entry name" value="PHOSPHATIDYLINOSITOL 3,4,5-TRISPHOSPHATE 3-PHOSPHATASE AND PROTEIN-TYROSINE-PHOSPHATASE PTEN2A"/>
    <property type="match status" value="1"/>
</dbReference>